<evidence type="ECO:0000313" key="1">
    <source>
        <dbReference type="EMBL" id="RIB35353.1"/>
    </source>
</evidence>
<proteinExistence type="predicted"/>
<name>A0A397WQJ2_9ARCH</name>
<dbReference type="SUPFAM" id="SSF53032">
    <property type="entry name" value="tRNA-intron endonuclease catalytic domain-like"/>
    <property type="match status" value="1"/>
</dbReference>
<sequence length="159" mass="19540">MEKVIIRFNGRFWIEKEYWDKIGRIGRMSDKIYLEPEEVLYVLDKEWGIVKMDDKTLDKEEFLEEFKDKIDYKKYLVFREIRDLGYYADIFEDKVIVHERGNRNKPIYLVYPVFENEKLSWRRILDLLEEAKRIGCKLLLGIIDFEYDIVFYEVNEKDI</sequence>
<dbReference type="Gene3D" id="3.40.1350.150">
    <property type="match status" value="1"/>
</dbReference>
<dbReference type="AlphaFoldDB" id="A0A397WQJ2"/>
<reference evidence="1 2" key="1">
    <citation type="journal article" date="2018" name="Syst. Appl. Microbiol.">
        <title>A new symbiotic nanoarchaeote (Candidatus Nanoclepta minutus) and its host (Zestosphaera tikiterensis gen. nov., sp. nov.) from a New Zealand hot spring.</title>
        <authorList>
            <person name="St John E."/>
            <person name="Liu Y."/>
            <person name="Podar M."/>
            <person name="Stott M.B."/>
            <person name="Meneghin J."/>
            <person name="Chen Z."/>
            <person name="Lagutin K."/>
            <person name="Mitchell K."/>
            <person name="Reysenbach A.L."/>
        </authorList>
    </citation>
    <scope>NUCLEOTIDE SEQUENCE [LARGE SCALE GENOMIC DNA]</scope>
    <source>
        <strain evidence="1">NZ3</strain>
    </source>
</reference>
<dbReference type="InterPro" id="IPR036167">
    <property type="entry name" value="tRNA_intron_Endo_cat-like_sf"/>
</dbReference>
<dbReference type="EMBL" id="MWMI01000003">
    <property type="protein sequence ID" value="RIB35353.1"/>
    <property type="molecule type" value="Genomic_DNA"/>
</dbReference>
<evidence type="ECO:0000313" key="2">
    <source>
        <dbReference type="Proteomes" id="UP000266622"/>
    </source>
</evidence>
<comment type="caution">
    <text evidence="1">The sequence shown here is derived from an EMBL/GenBank/DDBJ whole genome shotgun (WGS) entry which is preliminary data.</text>
</comment>
<accession>A0A397WQJ2</accession>
<gene>
    <name evidence="1" type="ORF">BXU00_02395</name>
</gene>
<protein>
    <recommendedName>
        <fullName evidence="3">tRNA intron endonuclease catalytic domain-containing protein</fullName>
    </recommendedName>
</protein>
<evidence type="ECO:0008006" key="3">
    <source>
        <dbReference type="Google" id="ProtNLM"/>
    </source>
</evidence>
<dbReference type="GO" id="GO:0006388">
    <property type="term" value="P:tRNA splicing, via endonucleolytic cleavage and ligation"/>
    <property type="evidence" value="ECO:0007669"/>
    <property type="project" value="InterPro"/>
</dbReference>
<organism evidence="1 2">
    <name type="scientific">Candidatus Nanoclepta minutus</name>
    <dbReference type="NCBI Taxonomy" id="1940235"/>
    <lineage>
        <taxon>Archaea</taxon>
        <taxon>Nanobdellota</taxon>
        <taxon>Candidatus Nanoclepta</taxon>
    </lineage>
</organism>
<dbReference type="Proteomes" id="UP000266622">
    <property type="component" value="Unassembled WGS sequence"/>
</dbReference>